<accession>A0A327KRJ6</accession>
<dbReference type="Pfam" id="PF09954">
    <property type="entry name" value="DUF2188"/>
    <property type="match status" value="1"/>
</dbReference>
<evidence type="ECO:0008006" key="3">
    <source>
        <dbReference type="Google" id="ProtNLM"/>
    </source>
</evidence>
<protein>
    <recommendedName>
        <fullName evidence="3">DUF2188 domain-containing protein</fullName>
    </recommendedName>
</protein>
<keyword evidence="2" id="KW-1185">Reference proteome</keyword>
<dbReference type="AlphaFoldDB" id="A0A327KRJ6"/>
<dbReference type="EMBL" id="NPEU01000055">
    <property type="protein sequence ID" value="RAI39975.1"/>
    <property type="molecule type" value="Genomic_DNA"/>
</dbReference>
<dbReference type="OrthoDB" id="8858565at2"/>
<sequence length="72" mass="8056">MKRDQHHVMPSPNGGWSVRQSGALRASRTFDKQADAVAYARDKLRKNGGELFVHGKDGTVRSHDTYAKQKFG</sequence>
<evidence type="ECO:0000313" key="1">
    <source>
        <dbReference type="EMBL" id="RAI39975.1"/>
    </source>
</evidence>
<dbReference type="RefSeq" id="WP_111356557.1">
    <property type="nucleotide sequence ID" value="NZ_NHSK01000233.1"/>
</dbReference>
<dbReference type="Proteomes" id="UP000248863">
    <property type="component" value="Unassembled WGS sequence"/>
</dbReference>
<organism evidence="1 2">
    <name type="scientific">Rhodoplanes elegans</name>
    <dbReference type="NCBI Taxonomy" id="29408"/>
    <lineage>
        <taxon>Bacteria</taxon>
        <taxon>Pseudomonadati</taxon>
        <taxon>Pseudomonadota</taxon>
        <taxon>Alphaproteobacteria</taxon>
        <taxon>Hyphomicrobiales</taxon>
        <taxon>Nitrobacteraceae</taxon>
        <taxon>Rhodoplanes</taxon>
    </lineage>
</organism>
<evidence type="ECO:0000313" key="2">
    <source>
        <dbReference type="Proteomes" id="UP000248863"/>
    </source>
</evidence>
<gene>
    <name evidence="1" type="ORF">CH338_07735</name>
</gene>
<reference evidence="1 2" key="1">
    <citation type="submission" date="2017-07" db="EMBL/GenBank/DDBJ databases">
        <title>Draft Genome Sequences of Select Purple Nonsulfur Bacteria.</title>
        <authorList>
            <person name="Lasarre B."/>
            <person name="Mckinlay J.B."/>
        </authorList>
    </citation>
    <scope>NUCLEOTIDE SEQUENCE [LARGE SCALE GENOMIC DNA]</scope>
    <source>
        <strain evidence="1 2">DSM 11907</strain>
    </source>
</reference>
<comment type="caution">
    <text evidence="1">The sequence shown here is derived from an EMBL/GenBank/DDBJ whole genome shotgun (WGS) entry which is preliminary data.</text>
</comment>
<proteinExistence type="predicted"/>
<dbReference type="InterPro" id="IPR018691">
    <property type="entry name" value="DUF2188"/>
</dbReference>
<name>A0A327KRJ6_9BRAD</name>